<evidence type="ECO:0000259" key="12">
    <source>
        <dbReference type="PROSITE" id="PS50109"/>
    </source>
</evidence>
<comment type="caution">
    <text evidence="13">The sequence shown here is derived from an EMBL/GenBank/DDBJ whole genome shotgun (WGS) entry which is preliminary data.</text>
</comment>
<feature type="domain" description="Histidine kinase" evidence="12">
    <location>
        <begin position="466"/>
        <end position="570"/>
    </location>
</feature>
<keyword evidence="3" id="KW-0808">Transferase</keyword>
<evidence type="ECO:0000256" key="10">
    <source>
        <dbReference type="ARBA" id="ARBA00023136"/>
    </source>
</evidence>
<dbReference type="SMART" id="SM00387">
    <property type="entry name" value="HATPase_c"/>
    <property type="match status" value="1"/>
</dbReference>
<dbReference type="Pfam" id="PF06580">
    <property type="entry name" value="His_kinase"/>
    <property type="match status" value="1"/>
</dbReference>
<dbReference type="EMBL" id="MJAT01000035">
    <property type="protein sequence ID" value="OEH85030.1"/>
    <property type="molecule type" value="Genomic_DNA"/>
</dbReference>
<keyword evidence="6" id="KW-0418">Kinase</keyword>
<keyword evidence="2" id="KW-1003">Cell membrane</keyword>
<dbReference type="Proteomes" id="UP000095255">
    <property type="component" value="Unassembled WGS sequence"/>
</dbReference>
<keyword evidence="7" id="KW-0067">ATP-binding</keyword>
<evidence type="ECO:0000256" key="2">
    <source>
        <dbReference type="ARBA" id="ARBA00022475"/>
    </source>
</evidence>
<evidence type="ECO:0000313" key="13">
    <source>
        <dbReference type="EMBL" id="OEH85030.1"/>
    </source>
</evidence>
<dbReference type="InterPro" id="IPR005467">
    <property type="entry name" value="His_kinase_dom"/>
</dbReference>
<dbReference type="SUPFAM" id="SSF55874">
    <property type="entry name" value="ATPase domain of HSP90 chaperone/DNA topoisomerase II/histidine kinase"/>
    <property type="match status" value="1"/>
</dbReference>
<evidence type="ECO:0000256" key="8">
    <source>
        <dbReference type="ARBA" id="ARBA00022989"/>
    </source>
</evidence>
<dbReference type="PROSITE" id="PS50109">
    <property type="entry name" value="HIS_KIN"/>
    <property type="match status" value="1"/>
</dbReference>
<keyword evidence="8 11" id="KW-1133">Transmembrane helix</keyword>
<feature type="transmembrane region" description="Helical" evidence="11">
    <location>
        <begin position="121"/>
        <end position="142"/>
    </location>
</feature>
<name>A0A1E5L4F8_9FIRM</name>
<feature type="transmembrane region" description="Helical" evidence="11">
    <location>
        <begin position="82"/>
        <end position="115"/>
    </location>
</feature>
<dbReference type="Pfam" id="PF07694">
    <property type="entry name" value="5TM-5TMR_LYT"/>
    <property type="match status" value="1"/>
</dbReference>
<feature type="transmembrane region" description="Helical" evidence="11">
    <location>
        <begin position="41"/>
        <end position="62"/>
    </location>
</feature>
<dbReference type="GO" id="GO:0071555">
    <property type="term" value="P:cell wall organization"/>
    <property type="evidence" value="ECO:0007669"/>
    <property type="project" value="InterPro"/>
</dbReference>
<keyword evidence="14" id="KW-1185">Reference proteome</keyword>
<dbReference type="STRING" id="1390249.BHU72_06885"/>
<keyword evidence="9" id="KW-0902">Two-component regulatory system</keyword>
<dbReference type="AlphaFoldDB" id="A0A1E5L4F8"/>
<keyword evidence="10 11" id="KW-0472">Membrane</keyword>
<accession>A0A1E5L4F8</accession>
<keyword evidence="5" id="KW-0547">Nucleotide-binding</keyword>
<evidence type="ECO:0000256" key="11">
    <source>
        <dbReference type="SAM" id="Phobius"/>
    </source>
</evidence>
<dbReference type="InterPro" id="IPR011620">
    <property type="entry name" value="Sig_transdc_His_kinase_LytS_TM"/>
</dbReference>
<gene>
    <name evidence="13" type="ORF">BHU72_06885</name>
</gene>
<dbReference type="InterPro" id="IPR003594">
    <property type="entry name" value="HATPase_dom"/>
</dbReference>
<comment type="subcellular location">
    <subcellularLocation>
        <location evidence="1">Cell membrane</location>
        <topology evidence="1">Multi-pass membrane protein</topology>
    </subcellularLocation>
</comment>
<protein>
    <recommendedName>
        <fullName evidence="12">Histidine kinase domain-containing protein</fullName>
    </recommendedName>
</protein>
<evidence type="ECO:0000256" key="9">
    <source>
        <dbReference type="ARBA" id="ARBA00023012"/>
    </source>
</evidence>
<evidence type="ECO:0000256" key="3">
    <source>
        <dbReference type="ARBA" id="ARBA00022679"/>
    </source>
</evidence>
<evidence type="ECO:0000256" key="6">
    <source>
        <dbReference type="ARBA" id="ARBA00022777"/>
    </source>
</evidence>
<proteinExistence type="predicted"/>
<keyword evidence="4 11" id="KW-0812">Transmembrane</keyword>
<dbReference type="InterPro" id="IPR036890">
    <property type="entry name" value="HATPase_C_sf"/>
</dbReference>
<dbReference type="Pfam" id="PF02518">
    <property type="entry name" value="HATPase_c"/>
    <property type="match status" value="1"/>
</dbReference>
<dbReference type="GO" id="GO:0000155">
    <property type="term" value="F:phosphorelay sensor kinase activity"/>
    <property type="evidence" value="ECO:0007669"/>
    <property type="project" value="InterPro"/>
</dbReference>
<dbReference type="Gene3D" id="3.30.565.10">
    <property type="entry name" value="Histidine kinase-like ATPase, C-terminal domain"/>
    <property type="match status" value="1"/>
</dbReference>
<dbReference type="InterPro" id="IPR050640">
    <property type="entry name" value="Bact_2-comp_sensor_kinase"/>
</dbReference>
<dbReference type="GO" id="GO:0005886">
    <property type="term" value="C:plasma membrane"/>
    <property type="evidence" value="ECO:0007669"/>
    <property type="project" value="UniProtKB-SubCell"/>
</dbReference>
<dbReference type="GO" id="GO:0005524">
    <property type="term" value="F:ATP binding"/>
    <property type="evidence" value="ECO:0007669"/>
    <property type="project" value="UniProtKB-KW"/>
</dbReference>
<dbReference type="InterPro" id="IPR010559">
    <property type="entry name" value="Sig_transdc_His_kin_internal"/>
</dbReference>
<evidence type="ECO:0000256" key="5">
    <source>
        <dbReference type="ARBA" id="ARBA00022741"/>
    </source>
</evidence>
<dbReference type="PANTHER" id="PTHR34220">
    <property type="entry name" value="SENSOR HISTIDINE KINASE YPDA"/>
    <property type="match status" value="1"/>
</dbReference>
<evidence type="ECO:0000256" key="1">
    <source>
        <dbReference type="ARBA" id="ARBA00004651"/>
    </source>
</evidence>
<organism evidence="13 14">
    <name type="scientific">Desulfuribacillus stibiiarsenatis</name>
    <dbReference type="NCBI Taxonomy" id="1390249"/>
    <lineage>
        <taxon>Bacteria</taxon>
        <taxon>Bacillati</taxon>
        <taxon>Bacillota</taxon>
        <taxon>Desulfuribacillia</taxon>
        <taxon>Desulfuribacillales</taxon>
        <taxon>Desulfuribacillaceae</taxon>
        <taxon>Desulfuribacillus</taxon>
    </lineage>
</organism>
<sequence>MLEVLISLLERIGILLIIAFLIMKAPHFRYLLDYEAQRTTYVYYTMIFGLFGMIGTYAGTVITEEQLVSAFWLPRITDGQILAPVTIVSVIFAALLGGPMVGIGSAIIAGVHLMWFDTTAGIASGLAVLITGFVASYTYRFIVSNHIIHTARATYLGILSTCIYMILITVLVRPFEFSIDAVTLIAVPMVITNSLAIIILTMMIRTTLNEKELGVAVETGKAFTISEQVLGYLKEGLTPKTAQSIAQMFLKEFRAVAVVVTDTEKILFQTNDFLKEHKIETLFEEREVSQAVSTGTLQVVRKGNGFSALIIPFSRSTHVAGLILLYFRETKHIRSVEIVFAEGLGKLISYQLGLLETEKLRVLLKDTEVRSLQAQINPHFLFNTLNTIVTLIRINPDQARAVMVHLANFMRLNLKLMSSPLVSLEQELVLLESYIKIVEVRFSEQLTIDLLIEDNLTYYKIPPATIQPLLENSIQHGLKKKATGGKVMISIEKTEENGLRVIVSDNGTGIPEDRLHSLAKQQMASKKGTGIGVFNVNQRLMALLGENAQLRIRNLPEAGCEIKFYLPNLNEERGL</sequence>
<reference evidence="13 14" key="1">
    <citation type="submission" date="2016-09" db="EMBL/GenBank/DDBJ databases">
        <title>Desulfuribacillus arsenicus sp. nov., an obligately anaerobic, dissimilatory arsenic- and antimonate-reducing bacterium isolated from anoxic sediments.</title>
        <authorList>
            <person name="Abin C.A."/>
            <person name="Hollibaugh J.T."/>
        </authorList>
    </citation>
    <scope>NUCLEOTIDE SEQUENCE [LARGE SCALE GENOMIC DNA]</scope>
    <source>
        <strain evidence="13 14">MLFW-2</strain>
    </source>
</reference>
<feature type="transmembrane region" description="Helical" evidence="11">
    <location>
        <begin position="154"/>
        <end position="175"/>
    </location>
</feature>
<evidence type="ECO:0000256" key="4">
    <source>
        <dbReference type="ARBA" id="ARBA00022692"/>
    </source>
</evidence>
<dbReference type="PANTHER" id="PTHR34220:SF7">
    <property type="entry name" value="SENSOR HISTIDINE KINASE YPDA"/>
    <property type="match status" value="1"/>
</dbReference>
<evidence type="ECO:0000313" key="14">
    <source>
        <dbReference type="Proteomes" id="UP000095255"/>
    </source>
</evidence>
<evidence type="ECO:0000256" key="7">
    <source>
        <dbReference type="ARBA" id="ARBA00022840"/>
    </source>
</evidence>
<feature type="transmembrane region" description="Helical" evidence="11">
    <location>
        <begin position="181"/>
        <end position="204"/>
    </location>
</feature>